<evidence type="ECO:0000256" key="10">
    <source>
        <dbReference type="ARBA" id="ARBA00022989"/>
    </source>
</evidence>
<dbReference type="PROSITE" id="PS01187">
    <property type="entry name" value="EGF_CA"/>
    <property type="match status" value="1"/>
</dbReference>
<dbReference type="Gene3D" id="2.10.25.10">
    <property type="entry name" value="Laminin"/>
    <property type="match status" value="2"/>
</dbReference>
<protein>
    <recommendedName>
        <fullName evidence="19">EGF-like calcium-binding domain-containing protein</fullName>
    </recommendedName>
</protein>
<dbReference type="Gene3D" id="3.50.30.30">
    <property type="match status" value="1"/>
</dbReference>
<sequence length="638" mass="70517">MTAMEGMVRVRAVLMTVVVVVTMVCVTPSMGAFIVEENSLMVLTPDSLKGTYQSAIGNFGVPQYGGTLSGFVVTPTVNFKACEAFPADHLRSKPGARPNFALVDRGDCYFATKVWHAQEAGAAAVLVADNAQEELITMDSPEDDPAASKYLSNISIPSTLITKDFADKLKKALADKELVTMKLDWRESLPHPDERVEYEFWTNSNDECGSKCDAQVDFVRDFKGFAQLLERGGYTQFTPHYITWYCPQVFIESKQCKAQCINNGRYCAPDPEQDFSKGYDGKQVVTENLRQLCVFKVTNESNPRQPWKWWDYVTDFQIRCPMKQNKYGPECAEEVIKSLSIDVEAVRKCMGNPDADQDNPILKHEQDAQVGSGTRGDVTILPTLIVNQRQYRGKLDKTAVLKAICSGYQETTDPAVCLSDSVETNECLDNNGGCWKSGSLTACKDTFRGRVCQCPLVSGVQFEGDGYTHCEANGLGHCKLGNGGCWEETGADDVRYSACQENYHSGCHCPEGFQGNGSAGAGGCVDIDECKEKTKCQCPECKCTNTWGSYNCECSGGLLYMQEHDTCINQRSAQSKLGLTVSLIVLAGLSILALGSYVVYKYRLRTYMDSEIRAIMAQYMPLDNQNESIQSHLQDDDV</sequence>
<dbReference type="Gramene" id="Pp3c2_34820V3.1">
    <property type="protein sequence ID" value="Pp3c2_34820V3.1"/>
    <property type="gene ID" value="Pp3c2_34820"/>
</dbReference>
<dbReference type="Pfam" id="PF02225">
    <property type="entry name" value="PA"/>
    <property type="match status" value="1"/>
</dbReference>
<gene>
    <name evidence="21" type="primary">LOC112292696</name>
    <name evidence="20" type="ORF">PHYPA_003648</name>
</gene>
<keyword evidence="14" id="KW-0325">Glycoprotein</keyword>
<dbReference type="InterPro" id="IPR001881">
    <property type="entry name" value="EGF-like_Ca-bd_dom"/>
</dbReference>
<evidence type="ECO:0000256" key="14">
    <source>
        <dbReference type="ARBA" id="ARBA00023180"/>
    </source>
</evidence>
<evidence type="ECO:0000313" key="22">
    <source>
        <dbReference type="Proteomes" id="UP000006727"/>
    </source>
</evidence>
<dbReference type="Gramene" id="Pp3c2_34820V3.2">
    <property type="protein sequence ID" value="Pp3c2_34820V3.2"/>
    <property type="gene ID" value="Pp3c2_34820"/>
</dbReference>
<dbReference type="InterPro" id="IPR056858">
    <property type="entry name" value="VSR_TRX"/>
</dbReference>
<evidence type="ECO:0000256" key="2">
    <source>
        <dbReference type="ARBA" id="ARBA00007038"/>
    </source>
</evidence>
<dbReference type="EMBL" id="ABEU02000002">
    <property type="protein sequence ID" value="PNR60855.1"/>
    <property type="molecule type" value="Genomic_DNA"/>
</dbReference>
<organism evidence="20">
    <name type="scientific">Physcomitrium patens</name>
    <name type="common">Spreading-leaved earth moss</name>
    <name type="synonym">Physcomitrella patens</name>
    <dbReference type="NCBI Taxonomy" id="3218"/>
    <lineage>
        <taxon>Eukaryota</taxon>
        <taxon>Viridiplantae</taxon>
        <taxon>Streptophyta</taxon>
        <taxon>Embryophyta</taxon>
        <taxon>Bryophyta</taxon>
        <taxon>Bryophytina</taxon>
        <taxon>Bryopsida</taxon>
        <taxon>Funariidae</taxon>
        <taxon>Funariales</taxon>
        <taxon>Funariaceae</taxon>
        <taxon>Physcomitrium</taxon>
    </lineage>
</organism>
<evidence type="ECO:0000256" key="16">
    <source>
        <dbReference type="ARBA" id="ARBA00029430"/>
    </source>
</evidence>
<dbReference type="Pfam" id="PF25011">
    <property type="entry name" value="VSR_TRX"/>
    <property type="match status" value="1"/>
</dbReference>
<dbReference type="GeneID" id="112292696"/>
<evidence type="ECO:0000256" key="3">
    <source>
        <dbReference type="ARBA" id="ARBA00022448"/>
    </source>
</evidence>
<reference evidence="20 22" key="2">
    <citation type="journal article" date="2018" name="Plant J.">
        <title>The Physcomitrella patens chromosome-scale assembly reveals moss genome structure and evolution.</title>
        <authorList>
            <person name="Lang D."/>
            <person name="Ullrich K.K."/>
            <person name="Murat F."/>
            <person name="Fuchs J."/>
            <person name="Jenkins J."/>
            <person name="Haas F.B."/>
            <person name="Piednoel M."/>
            <person name="Gundlach H."/>
            <person name="Van Bel M."/>
            <person name="Meyberg R."/>
            <person name="Vives C."/>
            <person name="Morata J."/>
            <person name="Symeonidi A."/>
            <person name="Hiss M."/>
            <person name="Muchero W."/>
            <person name="Kamisugi Y."/>
            <person name="Saleh O."/>
            <person name="Blanc G."/>
            <person name="Decker E.L."/>
            <person name="van Gessel N."/>
            <person name="Grimwood J."/>
            <person name="Hayes R.D."/>
            <person name="Graham S.W."/>
            <person name="Gunter L.E."/>
            <person name="McDaniel S.F."/>
            <person name="Hoernstein S.N.W."/>
            <person name="Larsson A."/>
            <person name="Li F.W."/>
            <person name="Perroud P.F."/>
            <person name="Phillips J."/>
            <person name="Ranjan P."/>
            <person name="Rokshar D.S."/>
            <person name="Rothfels C.J."/>
            <person name="Schneider L."/>
            <person name="Shu S."/>
            <person name="Stevenson D.W."/>
            <person name="Thummler F."/>
            <person name="Tillich M."/>
            <person name="Villarreal Aguilar J.C."/>
            <person name="Widiez T."/>
            <person name="Wong G.K."/>
            <person name="Wymore A."/>
            <person name="Zhang Y."/>
            <person name="Zimmer A.D."/>
            <person name="Quatrano R.S."/>
            <person name="Mayer K.F.X."/>
            <person name="Goodstein D."/>
            <person name="Casacuberta J.M."/>
            <person name="Vandepoele K."/>
            <person name="Reski R."/>
            <person name="Cuming A.C."/>
            <person name="Tuskan G.A."/>
            <person name="Maumus F."/>
            <person name="Salse J."/>
            <person name="Schmutz J."/>
            <person name="Rensing S.A."/>
        </authorList>
    </citation>
    <scope>NUCLEOTIDE SEQUENCE [LARGE SCALE GENOMIC DNA]</scope>
    <source>
        <strain evidence="21 22">cv. Gransden 2004</strain>
    </source>
</reference>
<dbReference type="FunFam" id="3.50.30.30:FF:000001">
    <property type="entry name" value="Vacuolar-sorting receptor 1"/>
    <property type="match status" value="1"/>
</dbReference>
<evidence type="ECO:0000256" key="15">
    <source>
        <dbReference type="ARBA" id="ARBA00023329"/>
    </source>
</evidence>
<evidence type="ECO:0000256" key="6">
    <source>
        <dbReference type="ARBA" id="ARBA00022729"/>
    </source>
</evidence>
<evidence type="ECO:0000256" key="5">
    <source>
        <dbReference type="ARBA" id="ARBA00022692"/>
    </source>
</evidence>
<evidence type="ECO:0000256" key="4">
    <source>
        <dbReference type="ARBA" id="ARBA00022536"/>
    </source>
</evidence>
<feature type="transmembrane region" description="Helical" evidence="18">
    <location>
        <begin position="577"/>
        <end position="600"/>
    </location>
</feature>
<keyword evidence="9" id="KW-0653">Protein transport</keyword>
<keyword evidence="7" id="KW-0677">Repeat</keyword>
<keyword evidence="4" id="KW-0245">EGF-like domain</keyword>
<keyword evidence="11" id="KW-0333">Golgi apparatus</keyword>
<dbReference type="SUPFAM" id="SSF52025">
    <property type="entry name" value="PA domain"/>
    <property type="match status" value="1"/>
</dbReference>
<evidence type="ECO:0000256" key="7">
    <source>
        <dbReference type="ARBA" id="ARBA00022737"/>
    </source>
</evidence>
<dbReference type="SMART" id="SM00179">
    <property type="entry name" value="EGF_CA"/>
    <property type="match status" value="1"/>
</dbReference>
<dbReference type="CDD" id="cd00054">
    <property type="entry name" value="EGF_CA"/>
    <property type="match status" value="1"/>
</dbReference>
<dbReference type="InterPro" id="IPR046450">
    <property type="entry name" value="PA_dom_sf"/>
</dbReference>
<evidence type="ECO:0000256" key="9">
    <source>
        <dbReference type="ARBA" id="ARBA00022927"/>
    </source>
</evidence>
<evidence type="ECO:0000313" key="20">
    <source>
        <dbReference type="EMBL" id="PNR60855.1"/>
    </source>
</evidence>
<dbReference type="FunFam" id="2.10.25.10:FF:000178">
    <property type="entry name" value="vacuolar-sorting receptor 1"/>
    <property type="match status" value="1"/>
</dbReference>
<dbReference type="GO" id="GO:0000139">
    <property type="term" value="C:Golgi membrane"/>
    <property type="evidence" value="ECO:0007669"/>
    <property type="project" value="UniProtKB-SubCell"/>
</dbReference>
<comment type="similarity">
    <text evidence="2">Belongs to the VSR (BP-80) family.</text>
</comment>
<reference evidence="20 22" key="1">
    <citation type="journal article" date="2008" name="Science">
        <title>The Physcomitrella genome reveals evolutionary insights into the conquest of land by plants.</title>
        <authorList>
            <person name="Rensing S."/>
            <person name="Lang D."/>
            <person name="Zimmer A."/>
            <person name="Terry A."/>
            <person name="Salamov A."/>
            <person name="Shapiro H."/>
            <person name="Nishiyama T."/>
            <person name="Perroud P.-F."/>
            <person name="Lindquist E."/>
            <person name="Kamisugi Y."/>
            <person name="Tanahashi T."/>
            <person name="Sakakibara K."/>
            <person name="Fujita T."/>
            <person name="Oishi K."/>
            <person name="Shin-I T."/>
            <person name="Kuroki Y."/>
            <person name="Toyoda A."/>
            <person name="Suzuki Y."/>
            <person name="Hashimoto A."/>
            <person name="Yamaguchi K."/>
            <person name="Sugano A."/>
            <person name="Kohara Y."/>
            <person name="Fujiyama A."/>
            <person name="Anterola A."/>
            <person name="Aoki S."/>
            <person name="Ashton N."/>
            <person name="Barbazuk W.B."/>
            <person name="Barker E."/>
            <person name="Bennetzen J."/>
            <person name="Bezanilla M."/>
            <person name="Blankenship R."/>
            <person name="Cho S.H."/>
            <person name="Dutcher S."/>
            <person name="Estelle M."/>
            <person name="Fawcett J.A."/>
            <person name="Gundlach H."/>
            <person name="Hanada K."/>
            <person name="Heyl A."/>
            <person name="Hicks K.A."/>
            <person name="Hugh J."/>
            <person name="Lohr M."/>
            <person name="Mayer K."/>
            <person name="Melkozernov A."/>
            <person name="Murata T."/>
            <person name="Nelson D."/>
            <person name="Pils B."/>
            <person name="Prigge M."/>
            <person name="Reiss B."/>
            <person name="Renner T."/>
            <person name="Rombauts S."/>
            <person name="Rushton P."/>
            <person name="Sanderfoot A."/>
            <person name="Schween G."/>
            <person name="Shiu S.-H."/>
            <person name="Stueber K."/>
            <person name="Theodoulou F.L."/>
            <person name="Tu H."/>
            <person name="Van de Peer Y."/>
            <person name="Verrier P.J."/>
            <person name="Waters E."/>
            <person name="Wood A."/>
            <person name="Yang L."/>
            <person name="Cove D."/>
            <person name="Cuming A."/>
            <person name="Hasebe M."/>
            <person name="Lucas S."/>
            <person name="Mishler D.B."/>
            <person name="Reski R."/>
            <person name="Grigoriev I."/>
            <person name="Quatrano R.S."/>
            <person name="Boore J.L."/>
        </authorList>
    </citation>
    <scope>NUCLEOTIDE SEQUENCE [LARGE SCALE GENOMIC DNA]</scope>
    <source>
        <strain evidence="21 22">cv. Gransden 2004</strain>
    </source>
</reference>
<dbReference type="SUPFAM" id="SSF57196">
    <property type="entry name" value="EGF/Laminin"/>
    <property type="match status" value="1"/>
</dbReference>
<dbReference type="GO" id="GO:0030665">
    <property type="term" value="C:clathrin-coated vesicle membrane"/>
    <property type="evidence" value="ECO:0007669"/>
    <property type="project" value="UniProtKB-SubCell"/>
</dbReference>
<keyword evidence="10 18" id="KW-1133">Transmembrane helix</keyword>
<feature type="domain" description="EGF-like calcium-binding" evidence="19">
    <location>
        <begin position="526"/>
        <end position="568"/>
    </location>
</feature>
<comment type="subcellular location">
    <subcellularLocation>
        <location evidence="16">Cytoplasmic vesicle</location>
        <location evidence="16">Clathrin-coated vesicle membrane</location>
        <topology evidence="16">Single-pass type I membrane protein</topology>
    </subcellularLocation>
    <subcellularLocation>
        <location evidence="1">Golgi apparatus membrane</location>
        <topology evidence="1">Single-pass type I membrane protein</topology>
    </subcellularLocation>
    <subcellularLocation>
        <location evidence="17">Prevacuolar compartment membrane</location>
        <topology evidence="17">Single-pass type I membrane protein</topology>
    </subcellularLocation>
</comment>
<feature type="transmembrane region" description="Helical" evidence="18">
    <location>
        <begin position="12"/>
        <end position="35"/>
    </location>
</feature>
<keyword evidence="5 18" id="KW-0812">Transmembrane</keyword>
<evidence type="ECO:0000256" key="11">
    <source>
        <dbReference type="ARBA" id="ARBA00023034"/>
    </source>
</evidence>
<evidence type="ECO:0000256" key="18">
    <source>
        <dbReference type="SAM" id="Phobius"/>
    </source>
</evidence>
<dbReference type="EnsemblPlants" id="Pp3c2_34820V3.1">
    <property type="protein sequence ID" value="Pp3c2_34820V3.1"/>
    <property type="gene ID" value="Pp3c2_34820"/>
</dbReference>
<dbReference type="Proteomes" id="UP000006727">
    <property type="component" value="Chromosome 2"/>
</dbReference>
<dbReference type="EnsemblPlants" id="Pp3c2_34820V3.2">
    <property type="protein sequence ID" value="Pp3c2_34820V3.2"/>
    <property type="gene ID" value="Pp3c2_34820"/>
</dbReference>
<evidence type="ECO:0000313" key="21">
    <source>
        <dbReference type="EnsemblPlants" id="Pp3c2_34820V3.1"/>
    </source>
</evidence>
<dbReference type="STRING" id="3218.A0A2K1L494"/>
<keyword evidence="12 18" id="KW-0472">Membrane</keyword>
<keyword evidence="6" id="KW-0732">Signal</keyword>
<evidence type="ECO:0000256" key="13">
    <source>
        <dbReference type="ARBA" id="ARBA00023157"/>
    </source>
</evidence>
<name>A0A2K1L494_PHYPA</name>
<dbReference type="OrthoDB" id="10045365at2759"/>
<evidence type="ECO:0000256" key="12">
    <source>
        <dbReference type="ARBA" id="ARBA00023136"/>
    </source>
</evidence>
<dbReference type="InterPro" id="IPR018097">
    <property type="entry name" value="EGF_Ca-bd_CS"/>
</dbReference>
<dbReference type="AlphaFoldDB" id="A0A2K1L494"/>
<keyword evidence="15" id="KW-0968">Cytoplasmic vesicle</keyword>
<proteinExistence type="inferred from homology"/>
<evidence type="ECO:0000256" key="17">
    <source>
        <dbReference type="ARBA" id="ARBA00043947"/>
    </source>
</evidence>
<evidence type="ECO:0000259" key="19">
    <source>
        <dbReference type="SMART" id="SM00179"/>
    </source>
</evidence>
<accession>A0A2K1L494</accession>
<dbReference type="OMA" id="CQCAECK"/>
<dbReference type="PaxDb" id="3218-PP1S76_79V6.1"/>
<evidence type="ECO:0000256" key="1">
    <source>
        <dbReference type="ARBA" id="ARBA00004614"/>
    </source>
</evidence>
<dbReference type="RefSeq" id="XP_024397213.1">
    <property type="nucleotide sequence ID" value="XM_024541445.2"/>
</dbReference>
<evidence type="ECO:0000256" key="8">
    <source>
        <dbReference type="ARBA" id="ARBA00022837"/>
    </source>
</evidence>
<keyword evidence="13" id="KW-1015">Disulfide bond</keyword>
<dbReference type="GO" id="GO:0006623">
    <property type="term" value="P:protein targeting to vacuole"/>
    <property type="evidence" value="ECO:0007669"/>
    <property type="project" value="UniProtKB-ARBA"/>
</dbReference>
<dbReference type="PANTHER" id="PTHR22702:SF1">
    <property type="entry name" value="PROTEASE-ASSOCIATED DOMAIN-CONTAINING PROTEIN 1"/>
    <property type="match status" value="1"/>
</dbReference>
<dbReference type="InterPro" id="IPR003137">
    <property type="entry name" value="PA_domain"/>
</dbReference>
<dbReference type="GO" id="GO:0005509">
    <property type="term" value="F:calcium ion binding"/>
    <property type="evidence" value="ECO:0007669"/>
    <property type="project" value="InterPro"/>
</dbReference>
<dbReference type="PANTHER" id="PTHR22702">
    <property type="entry name" value="PROTEASE-ASSOCIATED DOMAIN-CONTAINING PROTEIN"/>
    <property type="match status" value="1"/>
</dbReference>
<reference evidence="21" key="3">
    <citation type="submission" date="2020-12" db="UniProtKB">
        <authorList>
            <consortium name="EnsemblPlants"/>
        </authorList>
    </citation>
    <scope>IDENTIFICATION</scope>
</reference>
<keyword evidence="8" id="KW-0106">Calcium</keyword>
<keyword evidence="3" id="KW-0813">Transport</keyword>
<keyword evidence="22" id="KW-1185">Reference proteome</keyword>